<dbReference type="FunFam" id="3.30.200.20:FF:000389">
    <property type="entry name" value="Receptor-like cytosolic serine/threonine-protein kinase RBK1"/>
    <property type="match status" value="1"/>
</dbReference>
<dbReference type="PROSITE" id="PS50011">
    <property type="entry name" value="PROTEIN_KINASE_DOM"/>
    <property type="match status" value="1"/>
</dbReference>
<evidence type="ECO:0000256" key="12">
    <source>
        <dbReference type="ARBA" id="ARBA00063228"/>
    </source>
</evidence>
<evidence type="ECO:0000256" key="9">
    <source>
        <dbReference type="ARBA" id="ARBA00022840"/>
    </source>
</evidence>
<dbReference type="InterPro" id="IPR008271">
    <property type="entry name" value="Ser/Thr_kinase_AS"/>
</dbReference>
<dbReference type="InterPro" id="IPR011009">
    <property type="entry name" value="Kinase-like_dom_sf"/>
</dbReference>
<evidence type="ECO:0000256" key="1">
    <source>
        <dbReference type="ARBA" id="ARBA00004496"/>
    </source>
</evidence>
<dbReference type="KEGG" id="egu:105039784"/>
<evidence type="ECO:0000256" key="5">
    <source>
        <dbReference type="ARBA" id="ARBA00022553"/>
    </source>
</evidence>
<reference evidence="17" key="1">
    <citation type="submission" date="2025-08" db="UniProtKB">
        <authorList>
            <consortium name="RefSeq"/>
        </authorList>
    </citation>
    <scope>IDENTIFICATION</scope>
</reference>
<dbReference type="InterPro" id="IPR000719">
    <property type="entry name" value="Prot_kinase_dom"/>
</dbReference>
<feature type="domain" description="Protein kinase" evidence="15">
    <location>
        <begin position="194"/>
        <end position="476"/>
    </location>
</feature>
<keyword evidence="8" id="KW-0418">Kinase</keyword>
<evidence type="ECO:0000256" key="3">
    <source>
        <dbReference type="ARBA" id="ARBA00022490"/>
    </source>
</evidence>
<keyword evidence="16" id="KW-1185">Reference proteome</keyword>
<dbReference type="EC" id="2.7.11.1" evidence="2"/>
<dbReference type="RefSeq" id="XP_010914352.1">
    <property type="nucleotide sequence ID" value="XM_010916050.2"/>
</dbReference>
<feature type="binding site" evidence="13">
    <location>
        <position position="223"/>
    </location>
    <ligand>
        <name>ATP</name>
        <dbReference type="ChEBI" id="CHEBI:30616"/>
    </ligand>
</feature>
<keyword evidence="9 13" id="KW-0067">ATP-binding</keyword>
<evidence type="ECO:0000256" key="13">
    <source>
        <dbReference type="PROSITE-ProRule" id="PRU10141"/>
    </source>
</evidence>
<dbReference type="PANTHER" id="PTHR47987">
    <property type="entry name" value="OS08G0249100 PROTEIN"/>
    <property type="match status" value="1"/>
</dbReference>
<evidence type="ECO:0000259" key="15">
    <source>
        <dbReference type="PROSITE" id="PS50011"/>
    </source>
</evidence>
<dbReference type="Proteomes" id="UP000504607">
    <property type="component" value="Chromosome 2"/>
</dbReference>
<dbReference type="GO" id="GO:0004674">
    <property type="term" value="F:protein serine/threonine kinase activity"/>
    <property type="evidence" value="ECO:0007669"/>
    <property type="project" value="UniProtKB-KW"/>
</dbReference>
<dbReference type="InParanoid" id="A0A6I9QSN5"/>
<comment type="catalytic activity">
    <reaction evidence="11">
        <text>L-seryl-[protein] + ATP = O-phospho-L-seryl-[protein] + ADP + H(+)</text>
        <dbReference type="Rhea" id="RHEA:17989"/>
        <dbReference type="Rhea" id="RHEA-COMP:9863"/>
        <dbReference type="Rhea" id="RHEA-COMP:11604"/>
        <dbReference type="ChEBI" id="CHEBI:15378"/>
        <dbReference type="ChEBI" id="CHEBI:29999"/>
        <dbReference type="ChEBI" id="CHEBI:30616"/>
        <dbReference type="ChEBI" id="CHEBI:83421"/>
        <dbReference type="ChEBI" id="CHEBI:456216"/>
        <dbReference type="EC" id="2.7.11.1"/>
    </reaction>
</comment>
<evidence type="ECO:0000256" key="14">
    <source>
        <dbReference type="SAM" id="MobiDB-lite"/>
    </source>
</evidence>
<protein>
    <recommendedName>
        <fullName evidence="2">non-specific serine/threonine protein kinase</fullName>
        <ecNumber evidence="2">2.7.11.1</ecNumber>
    </recommendedName>
</protein>
<dbReference type="InterPro" id="IPR001245">
    <property type="entry name" value="Ser-Thr/Tyr_kinase_cat_dom"/>
</dbReference>
<dbReference type="GO" id="GO:0005524">
    <property type="term" value="F:ATP binding"/>
    <property type="evidence" value="ECO:0007669"/>
    <property type="project" value="UniProtKB-UniRule"/>
</dbReference>
<dbReference type="GeneID" id="105039784"/>
<dbReference type="AlphaFoldDB" id="A0A6I9QSN5"/>
<dbReference type="PANTHER" id="PTHR47987:SF13">
    <property type="entry name" value="RECEPTOR-LIKE CYTOSOLIC SERINE_THREONINE-PROTEIN KINASE RBK2"/>
    <property type="match status" value="1"/>
</dbReference>
<keyword evidence="5" id="KW-0597">Phosphoprotein</keyword>
<dbReference type="SMART" id="SM00220">
    <property type="entry name" value="S_TKc"/>
    <property type="match status" value="1"/>
</dbReference>
<dbReference type="FunFam" id="1.10.510.10:FF:000335">
    <property type="entry name" value="receptor-like cytosolic serine/threonine-protein kinase RBK2"/>
    <property type="match status" value="1"/>
</dbReference>
<dbReference type="PROSITE" id="PS00107">
    <property type="entry name" value="PROTEIN_KINASE_ATP"/>
    <property type="match status" value="1"/>
</dbReference>
<evidence type="ECO:0000256" key="6">
    <source>
        <dbReference type="ARBA" id="ARBA00022679"/>
    </source>
</evidence>
<evidence type="ECO:0000256" key="2">
    <source>
        <dbReference type="ARBA" id="ARBA00012513"/>
    </source>
</evidence>
<keyword evidence="7 13" id="KW-0547">Nucleotide-binding</keyword>
<evidence type="ECO:0000256" key="8">
    <source>
        <dbReference type="ARBA" id="ARBA00022777"/>
    </source>
</evidence>
<dbReference type="OrthoDB" id="4062651at2759"/>
<evidence type="ECO:0000256" key="10">
    <source>
        <dbReference type="ARBA" id="ARBA00047899"/>
    </source>
</evidence>
<gene>
    <name evidence="17" type="primary">LOC105039784</name>
</gene>
<evidence type="ECO:0000256" key="4">
    <source>
        <dbReference type="ARBA" id="ARBA00022527"/>
    </source>
</evidence>
<dbReference type="Gene3D" id="1.10.510.10">
    <property type="entry name" value="Transferase(Phosphotransferase) domain 1"/>
    <property type="match status" value="1"/>
</dbReference>
<dbReference type="InterPro" id="IPR046958">
    <property type="entry name" value="RBK1/2/STUNTED"/>
</dbReference>
<sequence length="510" mass="57213">MRGRRFHIGAEEMLGFGSTRGGEDSKSRGENANISRECSGKPPRIGGFFSGREKDATNLLSVSVSAQDLRSLDIGKDTLEVTEVSSPRGVLEDGLRCSDSETSSSKASTSCSETQVLSNISSLWKGFFLFWKQKSMRRLSSFPPLGVPKLSRKKSSRETHDPRSNTTTDCDNCCFKPSWKNFTLSELQKATNNFKPENIIGKGGYAKVYKGSLEDGQLVAIKKLTRGTADERTKNFLSELGIIVHVNHPNTAKLIGVGTEGGMYLVLQLSSHGSLETLLCGSKEKLNWDVRYKIAMGTATGLEYLHERCQKRIIHRDIKAANVLLTDDYEPQICDFGLAMWLPDKLTHQTVSNFEGTFGYLAPEYCTHGIVDEKTDVYAFGVLLLELITGHRAINSSQQSLVMWAKPLLEKNDIKELVDPFLNDAYDLEQVRSLAQIAYMCIQHSSVLRPRMSQVLMLLDGKQRQSEPMKVIHKPLIRRTYSEELFDAEEYNATRYLNDLTQHKKLALDF</sequence>
<evidence type="ECO:0000313" key="16">
    <source>
        <dbReference type="Proteomes" id="UP000504607"/>
    </source>
</evidence>
<keyword evidence="6" id="KW-0808">Transferase</keyword>
<name>A0A6I9QSN5_ELAGV</name>
<evidence type="ECO:0000256" key="11">
    <source>
        <dbReference type="ARBA" id="ARBA00048679"/>
    </source>
</evidence>
<feature type="region of interest" description="Disordered" evidence="14">
    <location>
        <begin position="147"/>
        <end position="167"/>
    </location>
</feature>
<comment type="catalytic activity">
    <reaction evidence="10">
        <text>L-threonyl-[protein] + ATP = O-phospho-L-threonyl-[protein] + ADP + H(+)</text>
        <dbReference type="Rhea" id="RHEA:46608"/>
        <dbReference type="Rhea" id="RHEA-COMP:11060"/>
        <dbReference type="Rhea" id="RHEA-COMP:11605"/>
        <dbReference type="ChEBI" id="CHEBI:15378"/>
        <dbReference type="ChEBI" id="CHEBI:30013"/>
        <dbReference type="ChEBI" id="CHEBI:30616"/>
        <dbReference type="ChEBI" id="CHEBI:61977"/>
        <dbReference type="ChEBI" id="CHEBI:456216"/>
        <dbReference type="EC" id="2.7.11.1"/>
    </reaction>
</comment>
<dbReference type="GO" id="GO:0051020">
    <property type="term" value="F:GTPase binding"/>
    <property type="evidence" value="ECO:0007669"/>
    <property type="project" value="UniProtKB-ARBA"/>
</dbReference>
<evidence type="ECO:0000313" key="17">
    <source>
        <dbReference type="RefSeq" id="XP_010914352.1"/>
    </source>
</evidence>
<dbReference type="Gene3D" id="3.30.200.20">
    <property type="entry name" value="Phosphorylase Kinase, domain 1"/>
    <property type="match status" value="1"/>
</dbReference>
<proteinExistence type="predicted"/>
<keyword evidence="4" id="KW-0723">Serine/threonine-protein kinase</keyword>
<dbReference type="SUPFAM" id="SSF56112">
    <property type="entry name" value="Protein kinase-like (PK-like)"/>
    <property type="match status" value="1"/>
</dbReference>
<keyword evidence="3" id="KW-0963">Cytoplasm</keyword>
<comment type="subcellular location">
    <subcellularLocation>
        <location evidence="1">Cytoplasm</location>
    </subcellularLocation>
</comment>
<organism evidence="16 17">
    <name type="scientific">Elaeis guineensis var. tenera</name>
    <name type="common">Oil palm</name>
    <dbReference type="NCBI Taxonomy" id="51953"/>
    <lineage>
        <taxon>Eukaryota</taxon>
        <taxon>Viridiplantae</taxon>
        <taxon>Streptophyta</taxon>
        <taxon>Embryophyta</taxon>
        <taxon>Tracheophyta</taxon>
        <taxon>Spermatophyta</taxon>
        <taxon>Magnoliopsida</taxon>
        <taxon>Liliopsida</taxon>
        <taxon>Arecaceae</taxon>
        <taxon>Arecoideae</taxon>
        <taxon>Cocoseae</taxon>
        <taxon>Elaeidinae</taxon>
        <taxon>Elaeis</taxon>
    </lineage>
</organism>
<dbReference type="InterPro" id="IPR017441">
    <property type="entry name" value="Protein_kinase_ATP_BS"/>
</dbReference>
<evidence type="ECO:0000256" key="7">
    <source>
        <dbReference type="ARBA" id="ARBA00022741"/>
    </source>
</evidence>
<dbReference type="GO" id="GO:0005737">
    <property type="term" value="C:cytoplasm"/>
    <property type="evidence" value="ECO:0007669"/>
    <property type="project" value="UniProtKB-SubCell"/>
</dbReference>
<accession>A0A6I9QSN5</accession>
<feature type="region of interest" description="Disordered" evidence="14">
    <location>
        <begin position="10"/>
        <end position="37"/>
    </location>
</feature>
<dbReference type="Pfam" id="PF07714">
    <property type="entry name" value="PK_Tyr_Ser-Thr"/>
    <property type="match status" value="1"/>
</dbReference>
<comment type="subunit">
    <text evidence="12">Interacts with ARAC5 and ARAC10.</text>
</comment>
<dbReference type="PROSITE" id="PS00108">
    <property type="entry name" value="PROTEIN_KINASE_ST"/>
    <property type="match status" value="1"/>
</dbReference>